<keyword evidence="3" id="KW-0813">Transport</keyword>
<accession>A0A091BSC7</accession>
<evidence type="ECO:0000256" key="3">
    <source>
        <dbReference type="ARBA" id="ARBA00022448"/>
    </source>
</evidence>
<dbReference type="Gene3D" id="1.10.40.60">
    <property type="entry name" value="EpsJ-like"/>
    <property type="match status" value="1"/>
</dbReference>
<dbReference type="Pfam" id="PF21687">
    <property type="entry name" value="T2SSK_1st"/>
    <property type="match status" value="1"/>
</dbReference>
<keyword evidence="12" id="KW-1185">Reference proteome</keyword>
<dbReference type="eggNOG" id="COG3156">
    <property type="taxonomic scope" value="Bacteria"/>
</dbReference>
<keyword evidence="5" id="KW-0997">Cell inner membrane</keyword>
<comment type="caution">
    <text evidence="11">The sequence shown here is derived from an EMBL/GenBank/DDBJ whole genome shotgun (WGS) entry which is preliminary data.</text>
</comment>
<evidence type="ECO:0000256" key="9">
    <source>
        <dbReference type="ARBA" id="ARBA00023136"/>
    </source>
</evidence>
<feature type="domain" description="T2SS protein K first SAM-like" evidence="10">
    <location>
        <begin position="99"/>
        <end position="190"/>
    </location>
</feature>
<dbReference type="Proteomes" id="UP000029393">
    <property type="component" value="Unassembled WGS sequence"/>
</dbReference>
<evidence type="ECO:0000259" key="10">
    <source>
        <dbReference type="Pfam" id="PF21687"/>
    </source>
</evidence>
<evidence type="ECO:0000256" key="1">
    <source>
        <dbReference type="ARBA" id="ARBA00004533"/>
    </source>
</evidence>
<dbReference type="InterPro" id="IPR038072">
    <property type="entry name" value="GspK_central_sf"/>
</dbReference>
<evidence type="ECO:0000256" key="7">
    <source>
        <dbReference type="ARBA" id="ARBA00022927"/>
    </source>
</evidence>
<keyword evidence="4" id="KW-1003">Cell membrane</keyword>
<comment type="similarity">
    <text evidence="2">Belongs to the GSP K family.</text>
</comment>
<proteinExistence type="inferred from homology"/>
<comment type="subcellular location">
    <subcellularLocation>
        <location evidence="1">Cell inner membrane</location>
    </subcellularLocation>
</comment>
<evidence type="ECO:0000256" key="6">
    <source>
        <dbReference type="ARBA" id="ARBA00022692"/>
    </source>
</evidence>
<dbReference type="OrthoDB" id="9181871at2"/>
<dbReference type="GO" id="GO:0009306">
    <property type="term" value="P:protein secretion"/>
    <property type="evidence" value="ECO:0007669"/>
    <property type="project" value="InterPro"/>
</dbReference>
<evidence type="ECO:0000256" key="8">
    <source>
        <dbReference type="ARBA" id="ARBA00022989"/>
    </source>
</evidence>
<dbReference type="PATRIC" id="fig|1384056.3.peg.632"/>
<protein>
    <recommendedName>
        <fullName evidence="10">T2SS protein K first SAM-like domain-containing protein</fullName>
    </recommendedName>
</protein>
<keyword evidence="9" id="KW-0472">Membrane</keyword>
<sequence>MSRASRGAALLLVLWMLLLMAGLIAVFALGTRTEALQGSALRQNAAARLAAEAGIELAAMRLVEPDPAARWVPDGRPQRFSFDDHQVEVLVQDEAAKMDLNATDAAQLAALMGWLGVEPARAERLAGVIQDWRDADSLLAVSGGAEDRDYAAAGLEYGAKDQPFTTLGELQQLLGMDTATYRLLVPHVTIHTAMPRPEPGFAQLPVLQAMGLTPAQAAELLALRQAWRPGLPLPRLPDGSTLAVAGSGTYSVASRATRPDGTLVEVHATLRMGAGSGFGQLYAPLAWRTGEPY</sequence>
<keyword evidence="8" id="KW-1133">Transmembrane helix</keyword>
<dbReference type="STRING" id="1384056.N787_08875"/>
<dbReference type="GO" id="GO:0005886">
    <property type="term" value="C:plasma membrane"/>
    <property type="evidence" value="ECO:0007669"/>
    <property type="project" value="UniProtKB-SubCell"/>
</dbReference>
<dbReference type="AlphaFoldDB" id="A0A091BSC7"/>
<dbReference type="EMBL" id="AVCK01000011">
    <property type="protein sequence ID" value="KFN47225.1"/>
    <property type="molecule type" value="Genomic_DNA"/>
</dbReference>
<evidence type="ECO:0000313" key="11">
    <source>
        <dbReference type="EMBL" id="KFN47225.1"/>
    </source>
</evidence>
<dbReference type="PANTHER" id="PTHR38831:SF2">
    <property type="entry name" value="TYPE II SECRETION SYSTEM PROTEIN K"/>
    <property type="match status" value="1"/>
</dbReference>
<reference evidence="11 12" key="1">
    <citation type="submission" date="2013-09" db="EMBL/GenBank/DDBJ databases">
        <title>Genome sequencing of Arenimonas metalli.</title>
        <authorList>
            <person name="Chen F."/>
            <person name="Wang G."/>
        </authorList>
    </citation>
    <scope>NUCLEOTIDE SEQUENCE [LARGE SCALE GENOMIC DNA]</scope>
    <source>
        <strain evidence="11 12">CF5-1</strain>
    </source>
</reference>
<dbReference type="PANTHER" id="PTHR38831">
    <property type="entry name" value="TYPE II SECRETION SYSTEM PROTEIN K"/>
    <property type="match status" value="1"/>
</dbReference>
<keyword evidence="6" id="KW-0812">Transmembrane</keyword>
<evidence type="ECO:0000313" key="12">
    <source>
        <dbReference type="Proteomes" id="UP000029393"/>
    </source>
</evidence>
<evidence type="ECO:0000256" key="4">
    <source>
        <dbReference type="ARBA" id="ARBA00022475"/>
    </source>
</evidence>
<name>A0A091BSC7_9GAMM</name>
<organism evidence="11 12">
    <name type="scientific">Arenimonas metalli CF5-1</name>
    <dbReference type="NCBI Taxonomy" id="1384056"/>
    <lineage>
        <taxon>Bacteria</taxon>
        <taxon>Pseudomonadati</taxon>
        <taxon>Pseudomonadota</taxon>
        <taxon>Gammaproteobacteria</taxon>
        <taxon>Lysobacterales</taxon>
        <taxon>Lysobacteraceae</taxon>
        <taxon>Arenimonas</taxon>
    </lineage>
</organism>
<gene>
    <name evidence="11" type="ORF">N787_08875</name>
</gene>
<dbReference type="SUPFAM" id="SSF158544">
    <property type="entry name" value="GspK insert domain-like"/>
    <property type="match status" value="1"/>
</dbReference>
<evidence type="ECO:0000256" key="2">
    <source>
        <dbReference type="ARBA" id="ARBA00007246"/>
    </source>
</evidence>
<keyword evidence="7" id="KW-0653">Protein transport</keyword>
<evidence type="ECO:0000256" key="5">
    <source>
        <dbReference type="ARBA" id="ARBA00022519"/>
    </source>
</evidence>
<dbReference type="InterPro" id="IPR049031">
    <property type="entry name" value="T2SSK_SAM-like_1st"/>
</dbReference>
<dbReference type="InterPro" id="IPR005628">
    <property type="entry name" value="GspK"/>
</dbReference>